<protein>
    <recommendedName>
        <fullName evidence="8">E2 domain-containing protein</fullName>
    </recommendedName>
</protein>
<comment type="caution">
    <text evidence="9">The sequence shown here is derived from an EMBL/GenBank/DDBJ whole genome shotgun (WGS) entry which is preliminary data.</text>
</comment>
<feature type="compositionally biased region" description="Low complexity" evidence="6">
    <location>
        <begin position="270"/>
        <end position="284"/>
    </location>
</feature>
<dbReference type="PANTHER" id="PTHR23103:SF15">
    <property type="entry name" value="AMYLOID-BETA-LIKE PROTEIN"/>
    <property type="match status" value="1"/>
</dbReference>
<dbReference type="EMBL" id="JAHIBW010000018">
    <property type="protein sequence ID" value="KAG7301968.1"/>
    <property type="molecule type" value="Genomic_DNA"/>
</dbReference>
<keyword evidence="10" id="KW-1185">Reference proteome</keyword>
<dbReference type="PROSITE" id="PS00320">
    <property type="entry name" value="APP_INTRA"/>
    <property type="match status" value="1"/>
</dbReference>
<evidence type="ECO:0000313" key="10">
    <source>
        <dbReference type="Proteomes" id="UP000823941"/>
    </source>
</evidence>
<evidence type="ECO:0000256" key="4">
    <source>
        <dbReference type="ARBA" id="ARBA00023136"/>
    </source>
</evidence>
<evidence type="ECO:0000256" key="6">
    <source>
        <dbReference type="SAM" id="MobiDB-lite"/>
    </source>
</evidence>
<reference evidence="9 10" key="1">
    <citation type="submission" date="2021-06" db="EMBL/GenBank/DDBJ databases">
        <title>A haploid diamondback moth (Plutella xylostella L.) genome assembly resolves 31 chromosomes and identifies a diamide resistance mutation.</title>
        <authorList>
            <person name="Ward C.M."/>
            <person name="Perry K.D."/>
            <person name="Baker G."/>
            <person name="Powis K."/>
            <person name="Heckel D.G."/>
            <person name="Baxter S.W."/>
        </authorList>
    </citation>
    <scope>NUCLEOTIDE SEQUENCE [LARGE SCALE GENOMIC DNA]</scope>
    <source>
        <strain evidence="9 10">LV</strain>
        <tissue evidence="9">Single pupa</tissue>
    </source>
</reference>
<dbReference type="InterPro" id="IPR011993">
    <property type="entry name" value="PH-like_dom_sf"/>
</dbReference>
<proteinExistence type="inferred from homology"/>
<organism evidence="9 10">
    <name type="scientific">Plutella xylostella</name>
    <name type="common">Diamondback moth</name>
    <name type="synonym">Plutella maculipennis</name>
    <dbReference type="NCBI Taxonomy" id="51655"/>
    <lineage>
        <taxon>Eukaryota</taxon>
        <taxon>Metazoa</taxon>
        <taxon>Ecdysozoa</taxon>
        <taxon>Arthropoda</taxon>
        <taxon>Hexapoda</taxon>
        <taxon>Insecta</taxon>
        <taxon>Pterygota</taxon>
        <taxon>Neoptera</taxon>
        <taxon>Endopterygota</taxon>
        <taxon>Lepidoptera</taxon>
        <taxon>Glossata</taxon>
        <taxon>Ditrysia</taxon>
        <taxon>Yponomeutoidea</taxon>
        <taxon>Plutellidae</taxon>
        <taxon>Plutella</taxon>
    </lineage>
</organism>
<accession>A0ABQ7QAQ3</accession>
<dbReference type="PANTHER" id="PTHR23103">
    <property type="entry name" value="ALZHEIMER'S DISEASE BETA-AMYLOID RELATED"/>
    <property type="match status" value="1"/>
</dbReference>
<sequence>MKEWSELEDRYQQMMGSDPAAAQAFRQRMTAKFQANVQTLEEEGVSERRRLAALHQQRVLAHLAQRRRTALACYTRSLRDTPPSAHRVQKCLQRLVRALAAERAGALAAWRRAASAGREAAAAERARASDRLQDADRTLQRALTALRRRPHLYANIGTAIEDYVQSMQSKDDMAVSLMSMTPEAEELLLDRIEAEVQREQAAREQLNVKRDQRTRQRQDIEEERARASMGVKESVEPDEEAREATEAPSPAPHSAAPASASPSTVPPAPDSTTTEMMTSTVTDTAEPETEAPTEGEPEPVGAGLSGTGLSGAGLQGVGLQAALEQAEERAPPPPAHAMKHDLQHPQPSFTIRGAPPSQSNTGALYPALCVGGAALAAALAVALAVARRRTRAPRAQGFVQVEQSQAVAPTPEERHVANMQINGYENPTYKYFEVKE</sequence>
<keyword evidence="4 7" id="KW-0472">Membrane</keyword>
<evidence type="ECO:0000256" key="3">
    <source>
        <dbReference type="ARBA" id="ARBA00022989"/>
    </source>
</evidence>
<feature type="compositionally biased region" description="Gly residues" evidence="6">
    <location>
        <begin position="303"/>
        <end position="316"/>
    </location>
</feature>
<feature type="compositionally biased region" description="Low complexity" evidence="6">
    <location>
        <begin position="246"/>
        <end position="263"/>
    </location>
</feature>
<dbReference type="InterPro" id="IPR024329">
    <property type="entry name" value="Amyloid_glyco_E2_domain"/>
</dbReference>
<comment type="similarity">
    <text evidence="5">Belongs to the APP family.</text>
</comment>
<gene>
    <name evidence="9" type="ORF">JYU34_013417</name>
</gene>
<dbReference type="Pfam" id="PF10515">
    <property type="entry name" value="APP_amyloid"/>
    <property type="match status" value="1"/>
</dbReference>
<keyword evidence="3 7" id="KW-1133">Transmembrane helix</keyword>
<evidence type="ECO:0000259" key="8">
    <source>
        <dbReference type="PROSITE" id="PS51870"/>
    </source>
</evidence>
<keyword evidence="2 7" id="KW-0812">Transmembrane</keyword>
<dbReference type="InterPro" id="IPR019745">
    <property type="entry name" value="Amyloid_glyco_intracell_CS"/>
</dbReference>
<comment type="subcellular location">
    <subcellularLocation>
        <location evidence="1">Membrane</location>
        <topology evidence="1">Single-pass type I membrane protein</topology>
    </subcellularLocation>
</comment>
<dbReference type="InterPro" id="IPR019543">
    <property type="entry name" value="APP_amyloid_C"/>
</dbReference>
<dbReference type="InterPro" id="IPR036176">
    <property type="entry name" value="E2_sf"/>
</dbReference>
<dbReference type="Pfam" id="PF12925">
    <property type="entry name" value="APP_E2"/>
    <property type="match status" value="1"/>
</dbReference>
<dbReference type="SUPFAM" id="SSF109843">
    <property type="entry name" value="CAPPD, an extracellular domain of amyloid beta A4 protein"/>
    <property type="match status" value="1"/>
</dbReference>
<dbReference type="PROSITE" id="PS51870">
    <property type="entry name" value="APP_E2"/>
    <property type="match status" value="1"/>
</dbReference>
<feature type="transmembrane region" description="Helical" evidence="7">
    <location>
        <begin position="363"/>
        <end position="386"/>
    </location>
</feature>
<feature type="compositionally biased region" description="Acidic residues" evidence="6">
    <location>
        <begin position="285"/>
        <end position="297"/>
    </location>
</feature>
<feature type="domain" description="E2" evidence="8">
    <location>
        <begin position="1"/>
        <end position="163"/>
    </location>
</feature>
<evidence type="ECO:0000256" key="1">
    <source>
        <dbReference type="ARBA" id="ARBA00004479"/>
    </source>
</evidence>
<evidence type="ECO:0000256" key="2">
    <source>
        <dbReference type="ARBA" id="ARBA00022692"/>
    </source>
</evidence>
<feature type="compositionally biased region" description="Basic and acidic residues" evidence="6">
    <location>
        <begin position="203"/>
        <end position="226"/>
    </location>
</feature>
<dbReference type="Gene3D" id="2.30.29.30">
    <property type="entry name" value="Pleckstrin-homology domain (PH domain)/Phosphotyrosine-binding domain (PTB)"/>
    <property type="match status" value="1"/>
</dbReference>
<feature type="region of interest" description="Disordered" evidence="6">
    <location>
        <begin position="203"/>
        <end position="357"/>
    </location>
</feature>
<evidence type="ECO:0000313" key="9">
    <source>
        <dbReference type="EMBL" id="KAG7301968.1"/>
    </source>
</evidence>
<dbReference type="Proteomes" id="UP000823941">
    <property type="component" value="Chromosome 18"/>
</dbReference>
<evidence type="ECO:0000256" key="5">
    <source>
        <dbReference type="PROSITE-ProRule" id="PRU01218"/>
    </source>
</evidence>
<evidence type="ECO:0000256" key="7">
    <source>
        <dbReference type="SAM" id="Phobius"/>
    </source>
</evidence>
<dbReference type="Gene3D" id="1.20.120.770">
    <property type="entry name" value="Amyloid precursor protein, E2 domain"/>
    <property type="match status" value="1"/>
</dbReference>
<dbReference type="InterPro" id="IPR008155">
    <property type="entry name" value="Amyloid_glyco"/>
</dbReference>
<name>A0ABQ7QAQ3_PLUXY</name>